<gene>
    <name evidence="1" type="ORF">NDU88_004693</name>
</gene>
<sequence>MWLEALNEVVTKLDNPCSAALICLLALTASTSPAVSQLPIYCNIVSSREEAAMRTPLAGNIVDSLPADSMLPSVFSALDADTHAQALVKESGLEDAWVVQESHHCAALTITEMTLFDVALRHSLMVSTDDNLLHLDEGELGPSNNNNNNHVTDDCITKPSCSVPLIQSSHSAAIKKFPDLRASRDKVRA</sequence>
<dbReference type="Proteomes" id="UP001066276">
    <property type="component" value="Chromosome 9"/>
</dbReference>
<comment type="caution">
    <text evidence="1">The sequence shown here is derived from an EMBL/GenBank/DDBJ whole genome shotgun (WGS) entry which is preliminary data.</text>
</comment>
<name>A0AAV7MU74_PLEWA</name>
<evidence type="ECO:0000313" key="1">
    <source>
        <dbReference type="EMBL" id="KAJ1107301.1"/>
    </source>
</evidence>
<keyword evidence="2" id="KW-1185">Reference proteome</keyword>
<protein>
    <submittedName>
        <fullName evidence="1">Uncharacterized protein</fullName>
    </submittedName>
</protein>
<evidence type="ECO:0000313" key="2">
    <source>
        <dbReference type="Proteomes" id="UP001066276"/>
    </source>
</evidence>
<dbReference type="AlphaFoldDB" id="A0AAV7MU74"/>
<organism evidence="1 2">
    <name type="scientific">Pleurodeles waltl</name>
    <name type="common">Iberian ribbed newt</name>
    <dbReference type="NCBI Taxonomy" id="8319"/>
    <lineage>
        <taxon>Eukaryota</taxon>
        <taxon>Metazoa</taxon>
        <taxon>Chordata</taxon>
        <taxon>Craniata</taxon>
        <taxon>Vertebrata</taxon>
        <taxon>Euteleostomi</taxon>
        <taxon>Amphibia</taxon>
        <taxon>Batrachia</taxon>
        <taxon>Caudata</taxon>
        <taxon>Salamandroidea</taxon>
        <taxon>Salamandridae</taxon>
        <taxon>Pleurodelinae</taxon>
        <taxon>Pleurodeles</taxon>
    </lineage>
</organism>
<proteinExistence type="predicted"/>
<accession>A0AAV7MU74</accession>
<dbReference type="EMBL" id="JANPWB010000013">
    <property type="protein sequence ID" value="KAJ1107301.1"/>
    <property type="molecule type" value="Genomic_DNA"/>
</dbReference>
<reference evidence="1" key="1">
    <citation type="journal article" date="2022" name="bioRxiv">
        <title>Sequencing and chromosome-scale assembly of the giantPleurodeles waltlgenome.</title>
        <authorList>
            <person name="Brown T."/>
            <person name="Elewa A."/>
            <person name="Iarovenko S."/>
            <person name="Subramanian E."/>
            <person name="Araus A.J."/>
            <person name="Petzold A."/>
            <person name="Susuki M."/>
            <person name="Suzuki K.-i.T."/>
            <person name="Hayashi T."/>
            <person name="Toyoda A."/>
            <person name="Oliveira C."/>
            <person name="Osipova E."/>
            <person name="Leigh N.D."/>
            <person name="Simon A."/>
            <person name="Yun M.H."/>
        </authorList>
    </citation>
    <scope>NUCLEOTIDE SEQUENCE</scope>
    <source>
        <strain evidence="1">20211129_DDA</strain>
        <tissue evidence="1">Liver</tissue>
    </source>
</reference>